<feature type="domain" description="Anti-sigma-28 factor FlgM C-terminal" evidence="8">
    <location>
        <begin position="34"/>
        <end position="85"/>
    </location>
</feature>
<keyword evidence="10" id="KW-1185">Reference proteome</keyword>
<protein>
    <recommendedName>
        <fullName evidence="2">Negative regulator of flagellin synthesis</fullName>
    </recommendedName>
</protein>
<dbReference type="Pfam" id="PF04316">
    <property type="entry name" value="FlgM"/>
    <property type="match status" value="1"/>
</dbReference>
<dbReference type="GO" id="GO:0045892">
    <property type="term" value="P:negative regulation of DNA-templated transcription"/>
    <property type="evidence" value="ECO:0007669"/>
    <property type="project" value="InterPro"/>
</dbReference>
<feature type="compositionally biased region" description="Basic and acidic residues" evidence="7">
    <location>
        <begin position="20"/>
        <end position="36"/>
    </location>
</feature>
<evidence type="ECO:0000259" key="8">
    <source>
        <dbReference type="Pfam" id="PF04316"/>
    </source>
</evidence>
<reference evidence="9 10" key="1">
    <citation type="submission" date="2018-07" db="EMBL/GenBank/DDBJ databases">
        <title>Genomic Encyclopedia of Type Strains, Phase III (KMG-III): the genomes of soil and plant-associated and newly described type strains.</title>
        <authorList>
            <person name="Whitman W."/>
        </authorList>
    </citation>
    <scope>NUCLEOTIDE SEQUENCE [LARGE SCALE GENOMIC DNA]</scope>
    <source>
        <strain evidence="9 10">CECT 8333</strain>
    </source>
</reference>
<dbReference type="AlphaFoldDB" id="A0A369BCM1"/>
<dbReference type="SUPFAM" id="SSF101498">
    <property type="entry name" value="Anti-sigma factor FlgM"/>
    <property type="match status" value="1"/>
</dbReference>
<dbReference type="InterPro" id="IPR035890">
    <property type="entry name" value="Anti-sigma-28_factor_FlgM_sf"/>
</dbReference>
<organism evidence="9 10">
    <name type="scientific">Fontibacillus phaseoli</name>
    <dbReference type="NCBI Taxonomy" id="1416533"/>
    <lineage>
        <taxon>Bacteria</taxon>
        <taxon>Bacillati</taxon>
        <taxon>Bacillota</taxon>
        <taxon>Bacilli</taxon>
        <taxon>Bacillales</taxon>
        <taxon>Paenibacillaceae</taxon>
        <taxon>Fontibacillus</taxon>
    </lineage>
</organism>
<dbReference type="InterPro" id="IPR031316">
    <property type="entry name" value="FlgM_C"/>
</dbReference>
<name>A0A369BCM1_9BACL</name>
<dbReference type="RefSeq" id="WP_114497237.1">
    <property type="nucleotide sequence ID" value="NZ_QPJW01000005.1"/>
</dbReference>
<evidence type="ECO:0000313" key="10">
    <source>
        <dbReference type="Proteomes" id="UP000253090"/>
    </source>
</evidence>
<dbReference type="GO" id="GO:0044781">
    <property type="term" value="P:bacterial-type flagellum organization"/>
    <property type="evidence" value="ECO:0007669"/>
    <property type="project" value="UniProtKB-KW"/>
</dbReference>
<keyword evidence="5" id="KW-0805">Transcription regulation</keyword>
<evidence type="ECO:0000256" key="2">
    <source>
        <dbReference type="ARBA" id="ARBA00017823"/>
    </source>
</evidence>
<accession>A0A369BCM1</accession>
<evidence type="ECO:0000256" key="7">
    <source>
        <dbReference type="SAM" id="MobiDB-lite"/>
    </source>
</evidence>
<evidence type="ECO:0000256" key="1">
    <source>
        <dbReference type="ARBA" id="ARBA00005322"/>
    </source>
</evidence>
<keyword evidence="4" id="KW-1005">Bacterial flagellum biogenesis</keyword>
<comment type="similarity">
    <text evidence="1">Belongs to the FlgM family.</text>
</comment>
<feature type="region of interest" description="Disordered" evidence="7">
    <location>
        <begin position="1"/>
        <end position="57"/>
    </location>
</feature>
<evidence type="ECO:0000256" key="5">
    <source>
        <dbReference type="ARBA" id="ARBA00023015"/>
    </source>
</evidence>
<evidence type="ECO:0000256" key="6">
    <source>
        <dbReference type="ARBA" id="ARBA00023163"/>
    </source>
</evidence>
<gene>
    <name evidence="9" type="ORF">DFP94_105101</name>
</gene>
<dbReference type="InterPro" id="IPR007412">
    <property type="entry name" value="FlgM"/>
</dbReference>
<dbReference type="Proteomes" id="UP000253090">
    <property type="component" value="Unassembled WGS sequence"/>
</dbReference>
<proteinExistence type="inferred from homology"/>
<keyword evidence="6" id="KW-0804">Transcription</keyword>
<comment type="caution">
    <text evidence="9">The sequence shown here is derived from an EMBL/GenBank/DDBJ whole genome shotgun (WGS) entry which is preliminary data.</text>
</comment>
<dbReference type="EMBL" id="QPJW01000005">
    <property type="protein sequence ID" value="RCX19085.1"/>
    <property type="molecule type" value="Genomic_DNA"/>
</dbReference>
<evidence type="ECO:0000256" key="4">
    <source>
        <dbReference type="ARBA" id="ARBA00022795"/>
    </source>
</evidence>
<sequence>MKINDTGRIGAINNYQRQIESQHKDSDNKTRRKDEVSISTEGMELLKAQESTQDPARAGRIEELKSQVSSGTYHVDAGKLADKLLPYFKSFTDK</sequence>
<dbReference type="NCBIfam" id="TIGR03824">
    <property type="entry name" value="FlgM_jcvi"/>
    <property type="match status" value="1"/>
</dbReference>
<keyword evidence="3" id="KW-0678">Repressor</keyword>
<dbReference type="OrthoDB" id="2382241at2"/>
<evidence type="ECO:0000313" key="9">
    <source>
        <dbReference type="EMBL" id="RCX19085.1"/>
    </source>
</evidence>
<evidence type="ECO:0000256" key="3">
    <source>
        <dbReference type="ARBA" id="ARBA00022491"/>
    </source>
</evidence>